<evidence type="ECO:0000313" key="3">
    <source>
        <dbReference type="Proteomes" id="UP000228635"/>
    </source>
</evidence>
<reference evidence="3" key="1">
    <citation type="submission" date="2017-09" db="EMBL/GenBank/DDBJ databases">
        <title>Depth-based differentiation of microbial function through sediment-hosted aquifers and enrichment of novel symbionts in the deep terrestrial subsurface.</title>
        <authorList>
            <person name="Probst A.J."/>
            <person name="Ladd B."/>
            <person name="Jarett J.K."/>
            <person name="Geller-Mcgrath D.E."/>
            <person name="Sieber C.M.K."/>
            <person name="Emerson J.B."/>
            <person name="Anantharaman K."/>
            <person name="Thomas B.C."/>
            <person name="Malmstrom R."/>
            <person name="Stieglmeier M."/>
            <person name="Klingl A."/>
            <person name="Woyke T."/>
            <person name="Ryan C.M."/>
            <person name="Banfield J.F."/>
        </authorList>
    </citation>
    <scope>NUCLEOTIDE SEQUENCE [LARGE SCALE GENOMIC DNA]</scope>
</reference>
<dbReference type="Proteomes" id="UP000228635">
    <property type="component" value="Unassembled WGS sequence"/>
</dbReference>
<organism evidence="2 3">
    <name type="scientific">Candidatus Harrisonbacteria bacterium CG10_big_fil_rev_8_21_14_0_10_42_17</name>
    <dbReference type="NCBI Taxonomy" id="1974584"/>
    <lineage>
        <taxon>Bacteria</taxon>
        <taxon>Candidatus Harrisoniibacteriota</taxon>
    </lineage>
</organism>
<proteinExistence type="predicted"/>
<evidence type="ECO:0008006" key="4">
    <source>
        <dbReference type="Google" id="ProtNLM"/>
    </source>
</evidence>
<accession>A0A2M6WGX8</accession>
<gene>
    <name evidence="2" type="ORF">COU08_04240</name>
</gene>
<feature type="signal peptide" evidence="1">
    <location>
        <begin position="1"/>
        <end position="25"/>
    </location>
</feature>
<dbReference type="AlphaFoldDB" id="A0A2M6WGX8"/>
<sequence>MQNNWFNTITASGAILITMALTAFAQSTWSEPLMPPPVCNQDNPGCDRPIHTGPGTQIKRGNLQVNSFLSATNILSATQAIAENNQVSILVGGDPANPGIKLVNQIPGGGASIQFDTQSNNLGPETVLSADVRPDADNGILHPIMRITDDVAPQNIQIGIGVSDPQDMIHIGNPTVVSTRRNEIIIPSEAFRANLGAGRKPPSADCDEPSEAGRMIMDRDAVLWVCLDESPGGPGPNIFGPHWEYLQAS</sequence>
<name>A0A2M6WGX8_9BACT</name>
<keyword evidence="1" id="KW-0732">Signal</keyword>
<evidence type="ECO:0000313" key="2">
    <source>
        <dbReference type="EMBL" id="PIT92035.1"/>
    </source>
</evidence>
<feature type="chain" id="PRO_5014643404" description="Secreted protein" evidence="1">
    <location>
        <begin position="26"/>
        <end position="249"/>
    </location>
</feature>
<dbReference type="EMBL" id="PFBA01000035">
    <property type="protein sequence ID" value="PIT92035.1"/>
    <property type="molecule type" value="Genomic_DNA"/>
</dbReference>
<evidence type="ECO:0000256" key="1">
    <source>
        <dbReference type="SAM" id="SignalP"/>
    </source>
</evidence>
<protein>
    <recommendedName>
        <fullName evidence="4">Secreted protein</fullName>
    </recommendedName>
</protein>
<comment type="caution">
    <text evidence="2">The sequence shown here is derived from an EMBL/GenBank/DDBJ whole genome shotgun (WGS) entry which is preliminary data.</text>
</comment>